<dbReference type="InterPro" id="IPR038019">
    <property type="entry name" value="PRib_AMP_CycHydrolase_sf"/>
</dbReference>
<dbReference type="Pfam" id="PF01502">
    <property type="entry name" value="PRA-CH"/>
    <property type="match status" value="1"/>
</dbReference>
<dbReference type="NCBIfam" id="NF000768">
    <property type="entry name" value="PRK00051.1"/>
    <property type="match status" value="1"/>
</dbReference>
<keyword evidence="6" id="KW-0028">Amino-acid biosynthesis</keyword>
<dbReference type="InterPro" id="IPR002496">
    <property type="entry name" value="PRib_AMP_CycHydrolase_dom"/>
</dbReference>
<accession>A0A0F9PPW5</accession>
<evidence type="ECO:0000256" key="2">
    <source>
        <dbReference type="ARBA" id="ARBA00005169"/>
    </source>
</evidence>
<comment type="caution">
    <text evidence="10">The sequence shown here is derived from an EMBL/GenBank/DDBJ whole genome shotgun (WGS) entry which is preliminary data.</text>
</comment>
<protein>
    <recommendedName>
        <fullName evidence="4">Histidine biosynthesis bifunctional protein HisIE</fullName>
        <ecNumber evidence="3">3.5.4.19</ecNumber>
    </recommendedName>
</protein>
<dbReference type="HAMAP" id="MF_01021">
    <property type="entry name" value="HisI"/>
    <property type="match status" value="1"/>
</dbReference>
<evidence type="ECO:0000259" key="9">
    <source>
        <dbReference type="Pfam" id="PF01502"/>
    </source>
</evidence>
<feature type="domain" description="Phosphoribosyl-AMP cyclohydrolase" evidence="9">
    <location>
        <begin position="40"/>
        <end position="113"/>
    </location>
</feature>
<dbReference type="GO" id="GO:0004636">
    <property type="term" value="F:phosphoribosyl-ATP diphosphatase activity"/>
    <property type="evidence" value="ECO:0007669"/>
    <property type="project" value="UniProtKB-ARBA"/>
</dbReference>
<dbReference type="PANTHER" id="PTHR42945">
    <property type="entry name" value="HISTIDINE BIOSYNTHESIS BIFUNCTIONAL PROTEIN"/>
    <property type="match status" value="1"/>
</dbReference>
<comment type="pathway">
    <text evidence="2">Amino-acid biosynthesis; L-histidine biosynthesis; L-histidine from 5-phospho-alpha-D-ribose 1-diphosphate: step 3/9.</text>
</comment>
<dbReference type="EMBL" id="LAZR01002268">
    <property type="protein sequence ID" value="KKN32204.1"/>
    <property type="molecule type" value="Genomic_DNA"/>
</dbReference>
<evidence type="ECO:0000256" key="6">
    <source>
        <dbReference type="ARBA" id="ARBA00022605"/>
    </source>
</evidence>
<dbReference type="GO" id="GO:0000105">
    <property type="term" value="P:L-histidine biosynthetic process"/>
    <property type="evidence" value="ECO:0007669"/>
    <property type="project" value="UniProtKB-UniPathway"/>
</dbReference>
<dbReference type="InterPro" id="IPR026660">
    <property type="entry name" value="PRA-CH"/>
</dbReference>
<dbReference type="EC" id="3.5.4.19" evidence="3"/>
<organism evidence="10">
    <name type="scientific">marine sediment metagenome</name>
    <dbReference type="NCBI Taxonomy" id="412755"/>
    <lineage>
        <taxon>unclassified sequences</taxon>
        <taxon>metagenomes</taxon>
        <taxon>ecological metagenomes</taxon>
    </lineage>
</organism>
<evidence type="ECO:0000256" key="7">
    <source>
        <dbReference type="ARBA" id="ARBA00022801"/>
    </source>
</evidence>
<gene>
    <name evidence="10" type="ORF">LCGC14_0816170</name>
</gene>
<dbReference type="SUPFAM" id="SSF141734">
    <property type="entry name" value="HisI-like"/>
    <property type="match status" value="1"/>
</dbReference>
<dbReference type="FunFam" id="3.10.20.810:FF:000001">
    <property type="entry name" value="Histidine biosynthesis bifunctional protein HisIE"/>
    <property type="match status" value="1"/>
</dbReference>
<evidence type="ECO:0000256" key="3">
    <source>
        <dbReference type="ARBA" id="ARBA00012721"/>
    </source>
</evidence>
<evidence type="ECO:0000256" key="1">
    <source>
        <dbReference type="ARBA" id="ARBA00000024"/>
    </source>
</evidence>
<proteinExistence type="inferred from homology"/>
<dbReference type="AlphaFoldDB" id="A0A0F9PPW5"/>
<dbReference type="Gene3D" id="3.10.20.810">
    <property type="entry name" value="Phosphoribosyl-AMP cyclohydrolase"/>
    <property type="match status" value="1"/>
</dbReference>
<evidence type="ECO:0000256" key="8">
    <source>
        <dbReference type="ARBA" id="ARBA00023102"/>
    </source>
</evidence>
<name>A0A0F9PPW5_9ZZZZ</name>
<reference evidence="10" key="1">
    <citation type="journal article" date="2015" name="Nature">
        <title>Complex archaea that bridge the gap between prokaryotes and eukaryotes.</title>
        <authorList>
            <person name="Spang A."/>
            <person name="Saw J.H."/>
            <person name="Jorgensen S.L."/>
            <person name="Zaremba-Niedzwiedzka K."/>
            <person name="Martijn J."/>
            <person name="Lind A.E."/>
            <person name="van Eijk R."/>
            <person name="Schleper C."/>
            <person name="Guy L."/>
            <person name="Ettema T.J."/>
        </authorList>
    </citation>
    <scope>NUCLEOTIDE SEQUENCE</scope>
</reference>
<dbReference type="UniPathway" id="UPA00031">
    <property type="reaction ID" value="UER00008"/>
</dbReference>
<keyword evidence="8" id="KW-0368">Histidine biosynthesis</keyword>
<evidence type="ECO:0000313" key="10">
    <source>
        <dbReference type="EMBL" id="KKN32204.1"/>
    </source>
</evidence>
<keyword evidence="7" id="KW-0378">Hydrolase</keyword>
<dbReference type="GO" id="GO:0004635">
    <property type="term" value="F:phosphoribosyl-AMP cyclohydrolase activity"/>
    <property type="evidence" value="ECO:0007669"/>
    <property type="project" value="UniProtKB-EC"/>
</dbReference>
<sequence length="135" mass="15493">MKKNSEEKIKEVIDKLDFSKIEGNLIPVIAQDYHSNEILMLAFANKIAIEKTLETGIAHYYSRSRQKIWKKGEISGHIQEIKEILTDCDNDSILIRVKQTGAACHKGYYSCFHKKIKKGDFSIIGNKVFNPDDVY</sequence>
<evidence type="ECO:0000256" key="5">
    <source>
        <dbReference type="ARBA" id="ARBA00022490"/>
    </source>
</evidence>
<evidence type="ECO:0000256" key="4">
    <source>
        <dbReference type="ARBA" id="ARBA00017720"/>
    </source>
</evidence>
<keyword evidence="5" id="KW-0963">Cytoplasm</keyword>
<dbReference type="PANTHER" id="PTHR42945:SF1">
    <property type="entry name" value="HISTIDINE BIOSYNTHESIS BIFUNCTIONAL PROTEIN HIS7"/>
    <property type="match status" value="1"/>
</dbReference>
<comment type="catalytic activity">
    <reaction evidence="1">
        <text>1-(5-phospho-beta-D-ribosyl)-5'-AMP + H2O = 1-(5-phospho-beta-D-ribosyl)-5-[(5-phospho-beta-D-ribosylamino)methylideneamino]imidazole-4-carboxamide</text>
        <dbReference type="Rhea" id="RHEA:20049"/>
        <dbReference type="ChEBI" id="CHEBI:15377"/>
        <dbReference type="ChEBI" id="CHEBI:58435"/>
        <dbReference type="ChEBI" id="CHEBI:59457"/>
        <dbReference type="EC" id="3.5.4.19"/>
    </reaction>
</comment>